<proteinExistence type="inferred from homology"/>
<organism evidence="6 7">
    <name type="scientific">Caldisphaera lagunensis (strain DSM 15908 / JCM 11604 / ANMR 0165 / IC-154)</name>
    <dbReference type="NCBI Taxonomy" id="1056495"/>
    <lineage>
        <taxon>Archaea</taxon>
        <taxon>Thermoproteota</taxon>
        <taxon>Thermoprotei</taxon>
        <taxon>Acidilobales</taxon>
        <taxon>Caldisphaeraceae</taxon>
        <taxon>Caldisphaera</taxon>
    </lineage>
</organism>
<feature type="region of interest" description="Disordered" evidence="4">
    <location>
        <begin position="1"/>
        <end position="22"/>
    </location>
</feature>
<accession>L0A9B2</accession>
<evidence type="ECO:0000259" key="5">
    <source>
        <dbReference type="PROSITE" id="PS50832"/>
    </source>
</evidence>
<evidence type="ECO:0000256" key="3">
    <source>
        <dbReference type="PROSITE-ProRule" id="PRU00181"/>
    </source>
</evidence>
<dbReference type="OrthoDB" id="2586at2157"/>
<protein>
    <recommendedName>
        <fullName evidence="2">Translation initiation factor 1A</fullName>
        <shortName evidence="2">aIF-1A</shortName>
    </recommendedName>
</protein>
<dbReference type="CDD" id="cd05793">
    <property type="entry name" value="S1_IF1A"/>
    <property type="match status" value="1"/>
</dbReference>
<dbReference type="RefSeq" id="WP_015232385.1">
    <property type="nucleotide sequence ID" value="NC_019791.1"/>
</dbReference>
<dbReference type="EMBL" id="CP003378">
    <property type="protein sequence ID" value="AFZ70488.1"/>
    <property type="molecule type" value="Genomic_DNA"/>
</dbReference>
<dbReference type="KEGG" id="clg:Calag_0744"/>
<comment type="function">
    <text evidence="1 2">Seems to be required for maximal rate of protein biosynthesis. Enhances ribosome dissociation into subunits and stabilizes the binding of the initiator Met-tRNA(I) to 40 S ribosomal subunits.</text>
</comment>
<dbReference type="Proteomes" id="UP000010469">
    <property type="component" value="Chromosome"/>
</dbReference>
<dbReference type="InterPro" id="IPR012340">
    <property type="entry name" value="NA-bd_OB-fold"/>
</dbReference>
<evidence type="ECO:0000256" key="2">
    <source>
        <dbReference type="HAMAP-Rule" id="MF_00216"/>
    </source>
</evidence>
<dbReference type="HAMAP" id="MF_00216">
    <property type="entry name" value="aIF_1A"/>
    <property type="match status" value="1"/>
</dbReference>
<dbReference type="FunCoup" id="L0A9B2">
    <property type="interactions" value="173"/>
</dbReference>
<reference evidence="7" key="1">
    <citation type="submission" date="2012-03" db="EMBL/GenBank/DDBJ databases">
        <title>Complete genome of Caldisphaera lagunensis DSM 15908.</title>
        <authorList>
            <person name="Lucas S."/>
            <person name="Copeland A."/>
            <person name="Lapidus A."/>
            <person name="Glavina del Rio T."/>
            <person name="Dalin E."/>
            <person name="Tice H."/>
            <person name="Bruce D."/>
            <person name="Goodwin L."/>
            <person name="Pitluck S."/>
            <person name="Peters L."/>
            <person name="Mikhailova N."/>
            <person name="Teshima H."/>
            <person name="Kyrpides N."/>
            <person name="Mavromatis K."/>
            <person name="Ivanova N."/>
            <person name="Brettin T."/>
            <person name="Detter J.C."/>
            <person name="Han C."/>
            <person name="Larimer F."/>
            <person name="Land M."/>
            <person name="Hauser L."/>
            <person name="Markowitz V."/>
            <person name="Cheng J.-F."/>
            <person name="Hugenholtz P."/>
            <person name="Woyke T."/>
            <person name="Wu D."/>
            <person name="Spring S."/>
            <person name="Schroeder M."/>
            <person name="Brambilla E."/>
            <person name="Klenk H.-P."/>
            <person name="Eisen J.A."/>
        </authorList>
    </citation>
    <scope>NUCLEOTIDE SEQUENCE [LARGE SCALE GENOMIC DNA]</scope>
    <source>
        <strain evidence="7">DSM 15908 / JCM 11604 / IC-154</strain>
    </source>
</reference>
<dbReference type="AlphaFoldDB" id="L0A9B2"/>
<dbReference type="GO" id="GO:0003723">
    <property type="term" value="F:RNA binding"/>
    <property type="evidence" value="ECO:0007669"/>
    <property type="project" value="InterPro"/>
</dbReference>
<keyword evidence="2 3" id="KW-0396">Initiation factor</keyword>
<sequence>MKINLVKQKNSNNSKGEMPLPNDEEGTMICVVQKVIGAGFLEVVCTDGNKYKAWIPGKMRRRIWLHEGDTILFLPWGTSDMKGEVVHKYQQNEVRELIQKGLLSKDLLGEESG</sequence>
<dbReference type="SMART" id="SM00652">
    <property type="entry name" value="eIF1a"/>
    <property type="match status" value="1"/>
</dbReference>
<name>L0A9B2_CALLD</name>
<evidence type="ECO:0000313" key="6">
    <source>
        <dbReference type="EMBL" id="AFZ70488.1"/>
    </source>
</evidence>
<dbReference type="eggNOG" id="arCOG01179">
    <property type="taxonomic scope" value="Archaea"/>
</dbReference>
<dbReference type="GeneID" id="14212004"/>
<dbReference type="InterPro" id="IPR006196">
    <property type="entry name" value="RNA-binding_domain_S1_IF1"/>
</dbReference>
<dbReference type="PANTHER" id="PTHR21668">
    <property type="entry name" value="EIF-1A"/>
    <property type="match status" value="1"/>
</dbReference>
<keyword evidence="7" id="KW-1185">Reference proteome</keyword>
<evidence type="ECO:0000256" key="4">
    <source>
        <dbReference type="SAM" id="MobiDB-lite"/>
    </source>
</evidence>
<keyword evidence="2 3" id="KW-0648">Protein biosynthesis</keyword>
<dbReference type="InterPro" id="IPR001253">
    <property type="entry name" value="TIF_eIF-1A"/>
</dbReference>
<gene>
    <name evidence="2" type="primary">eif1a</name>
    <name evidence="6" type="ordered locus">Calag_0744</name>
</gene>
<dbReference type="STRING" id="1056495.Calag_0744"/>
<dbReference type="Pfam" id="PF01176">
    <property type="entry name" value="eIF-1a"/>
    <property type="match status" value="1"/>
</dbReference>
<evidence type="ECO:0000256" key="1">
    <source>
        <dbReference type="ARBA" id="ARBA00025502"/>
    </source>
</evidence>
<dbReference type="SUPFAM" id="SSF50249">
    <property type="entry name" value="Nucleic acid-binding proteins"/>
    <property type="match status" value="1"/>
</dbReference>
<dbReference type="InParanoid" id="L0A9B2"/>
<dbReference type="HOGENOM" id="CLU_109098_1_2_2"/>
<comment type="similarity">
    <text evidence="2">Belongs to the eIF-1A family.</text>
</comment>
<feature type="domain" description="S1-like" evidence="5">
    <location>
        <begin position="16"/>
        <end position="90"/>
    </location>
</feature>
<evidence type="ECO:0000313" key="7">
    <source>
        <dbReference type="Proteomes" id="UP000010469"/>
    </source>
</evidence>
<dbReference type="GO" id="GO:0003743">
    <property type="term" value="F:translation initiation factor activity"/>
    <property type="evidence" value="ECO:0007669"/>
    <property type="project" value="UniProtKB-UniRule"/>
</dbReference>
<dbReference type="NCBIfam" id="NF003082">
    <property type="entry name" value="PRK04012.1-1"/>
    <property type="match status" value="1"/>
</dbReference>
<dbReference type="PROSITE" id="PS50832">
    <property type="entry name" value="S1_IF1_TYPE"/>
    <property type="match status" value="1"/>
</dbReference>
<dbReference type="Gene3D" id="2.40.50.140">
    <property type="entry name" value="Nucleic acid-binding proteins"/>
    <property type="match status" value="1"/>
</dbReference>